<reference evidence="1" key="1">
    <citation type="journal article" date="2018" name="Mol. Biol. Evol.">
        <title>Broad Genomic Sampling Reveals a Smut Pathogenic Ancestry of the Fungal Clade Ustilaginomycotina.</title>
        <authorList>
            <person name="Kijpornyongpan T."/>
            <person name="Mondo S.J."/>
            <person name="Barry K."/>
            <person name="Sandor L."/>
            <person name="Lee J."/>
            <person name="Lipzen A."/>
            <person name="Pangilinan J."/>
            <person name="LaButti K."/>
            <person name="Hainaut M."/>
            <person name="Henrissat B."/>
            <person name="Grigoriev I.V."/>
            <person name="Spatafora J.W."/>
            <person name="Aime M.C."/>
        </authorList>
    </citation>
    <scope>NUCLEOTIDE SEQUENCE [LARGE SCALE GENOMIC DNA]</scope>
    <source>
        <strain evidence="1">MCA 4198</strain>
    </source>
</reference>
<protein>
    <submittedName>
        <fullName evidence="1">Uncharacterized protein</fullName>
    </submittedName>
</protein>
<evidence type="ECO:0000313" key="2">
    <source>
        <dbReference type="Proteomes" id="UP000245768"/>
    </source>
</evidence>
<dbReference type="AlphaFoldDB" id="A0A316YD32"/>
<evidence type="ECO:0000313" key="1">
    <source>
        <dbReference type="EMBL" id="PWN87139.1"/>
    </source>
</evidence>
<dbReference type="GeneID" id="37040321"/>
<dbReference type="Proteomes" id="UP000245768">
    <property type="component" value="Unassembled WGS sequence"/>
</dbReference>
<proteinExistence type="predicted"/>
<sequence>MSPRSIERAPSCHCTYTLVDLGDVCYVRCERLPFPVAARPLGLSLPSLDRFGQHYCPLPFFNTTSLCSSFLFLVHKTYRGSIQSSLRRHHPGTHPSGSERKALGIDFFFFFLNEPGPLCQQTTNPLFSHLATTATSNYPPFVHPSIPRPHCSSQSAPPVAVTTQTLS</sequence>
<dbReference type="InParanoid" id="A0A316YD32"/>
<keyword evidence="2" id="KW-1185">Reference proteome</keyword>
<accession>A0A316YD32</accession>
<dbReference type="RefSeq" id="XP_025374337.1">
    <property type="nucleotide sequence ID" value="XM_025518405.1"/>
</dbReference>
<name>A0A316YD32_9BASI</name>
<gene>
    <name evidence="1" type="ORF">FA10DRAFT_195883</name>
</gene>
<dbReference type="EMBL" id="KZ819641">
    <property type="protein sequence ID" value="PWN87139.1"/>
    <property type="molecule type" value="Genomic_DNA"/>
</dbReference>
<organism evidence="1 2">
    <name type="scientific">Acaromyces ingoldii</name>
    <dbReference type="NCBI Taxonomy" id="215250"/>
    <lineage>
        <taxon>Eukaryota</taxon>
        <taxon>Fungi</taxon>
        <taxon>Dikarya</taxon>
        <taxon>Basidiomycota</taxon>
        <taxon>Ustilaginomycotina</taxon>
        <taxon>Exobasidiomycetes</taxon>
        <taxon>Exobasidiales</taxon>
        <taxon>Cryptobasidiaceae</taxon>
        <taxon>Acaromyces</taxon>
    </lineage>
</organism>